<dbReference type="PANTHER" id="PTHR44129">
    <property type="entry name" value="WD REPEAT-CONTAINING PROTEIN POP1"/>
    <property type="match status" value="1"/>
</dbReference>
<keyword evidence="7" id="KW-1185">Reference proteome</keyword>
<dbReference type="RefSeq" id="XP_007865719.1">
    <property type="nucleotide sequence ID" value="XM_007867528.1"/>
</dbReference>
<evidence type="ECO:0000256" key="4">
    <source>
        <dbReference type="SAM" id="MobiDB-lite"/>
    </source>
</evidence>
<dbReference type="InterPro" id="IPR003903">
    <property type="entry name" value="UIM_dom"/>
</dbReference>
<dbReference type="HOGENOM" id="CLU_008398_0_0_1"/>
<gene>
    <name evidence="6" type="ORF">GLOTRDRAFT_138493</name>
</gene>
<evidence type="ECO:0000256" key="2">
    <source>
        <dbReference type="ARBA" id="ARBA00022737"/>
    </source>
</evidence>
<dbReference type="Pfam" id="PF00400">
    <property type="entry name" value="WD40"/>
    <property type="match status" value="2"/>
</dbReference>
<dbReference type="SUPFAM" id="SSF50978">
    <property type="entry name" value="WD40 repeat-like"/>
    <property type="match status" value="1"/>
</dbReference>
<dbReference type="EMBL" id="KB469301">
    <property type="protein sequence ID" value="EPQ55654.1"/>
    <property type="molecule type" value="Genomic_DNA"/>
</dbReference>
<feature type="compositionally biased region" description="Low complexity" evidence="4">
    <location>
        <begin position="740"/>
        <end position="757"/>
    </location>
</feature>
<feature type="region of interest" description="Disordered" evidence="4">
    <location>
        <begin position="662"/>
        <end position="826"/>
    </location>
</feature>
<dbReference type="SUPFAM" id="SSF81383">
    <property type="entry name" value="F-box domain"/>
    <property type="match status" value="1"/>
</dbReference>
<dbReference type="PROSITE" id="PS50082">
    <property type="entry name" value="WD_REPEATS_2"/>
    <property type="match status" value="2"/>
</dbReference>
<feature type="compositionally biased region" description="Low complexity" evidence="4">
    <location>
        <begin position="775"/>
        <end position="797"/>
    </location>
</feature>
<dbReference type="KEGG" id="gtr:GLOTRDRAFT_138493"/>
<evidence type="ECO:0000256" key="3">
    <source>
        <dbReference type="PROSITE-ProRule" id="PRU00221"/>
    </source>
</evidence>
<keyword evidence="2" id="KW-0677">Repeat</keyword>
<dbReference type="Pfam" id="PF12937">
    <property type="entry name" value="F-box-like"/>
    <property type="match status" value="1"/>
</dbReference>
<evidence type="ECO:0000313" key="7">
    <source>
        <dbReference type="Proteomes" id="UP000030669"/>
    </source>
</evidence>
<sequence>MPNKPTEAHPQSYRLISNSSSAHRQHFAQYDRRKLAHKSFSILLEVPSETLTHITSFLDPACLFALARTNKRLYEHVKDDNTWHRAFLCQFLGIGPEGDSHDGNSLMLRRSELSWRREFVSRHNLRRRWMRSRNTPISHVPTHSSISSMHLMSEGALLSSSLQYGIVARSIPLTGKVLRGFLDAGGMLNGLGNGNPNAEFSPNVAACALTSDGGTAKIAWGFTNGEVAMTTAASAMNHGSRAAAKYARCKVGELHDGVVDNVIWDTSVSSRPAIVTSASDGRVKLWDAREFKCLWSSEKQDSPTVDPFVKLASNVSLGLVAALSRSGDVHIWTGLASLMSQPNEVSVELPVNYARVSEPEVSRSKSSDSGSLFIDPVASGSRRLSVLLSRTGNPSFHRINLGPRLDQMEWIKFGDATTGSIRCIQPSFGESSFVIAGDELGYVRIFDWNSSLTTPVPASMQFEAHDDGPVTTLAWNPVVLATGSSRGAVKVWDSLSFQCLRVIASASPRGIAEPVSQIILEQDMIVATVGSRAVALKVDRVGREDKKGKKTKRGGGRAETAKWHKQLELYRDINESRQAQEQEQSYIRHTFGREREQRATLEGLGLSEIEAVEYILMLSRDEDEHRRFLGSASQSPLQLPVLEDEGVFEADFDDLPLASSSSRVDVPVRRSRPSSSSTSVNSRSWPRTPSSSSNHKIQVSPRFQPEPMEAGPSVTPLNIGGGSLPLPVRGPPITDEGHFPSISPSPSSAGTSIPSSIRRSVSGSPESRRNAWATPISRSLSSSGAASPVSSPRVVARQPGPSGLAADLARYGTSNGSVRSSPPLEELDEDEELRFAIELSLAEARSRGEDV</sequence>
<dbReference type="Gene3D" id="1.20.1280.50">
    <property type="match status" value="1"/>
</dbReference>
<dbReference type="PROSITE" id="PS50181">
    <property type="entry name" value="FBOX"/>
    <property type="match status" value="1"/>
</dbReference>
<dbReference type="InterPro" id="IPR050349">
    <property type="entry name" value="WD_LIS1/nudF_dynein_reg"/>
</dbReference>
<dbReference type="OMA" id="EFSPHVS"/>
<dbReference type="OrthoDB" id="429520at2759"/>
<feature type="compositionally biased region" description="Low complexity" evidence="4">
    <location>
        <begin position="673"/>
        <end position="693"/>
    </location>
</feature>
<dbReference type="SMART" id="SM00320">
    <property type="entry name" value="WD40"/>
    <property type="match status" value="3"/>
</dbReference>
<proteinExistence type="predicted"/>
<name>S7RRP7_GLOTA</name>
<dbReference type="AlphaFoldDB" id="S7RRP7"/>
<dbReference type="InterPro" id="IPR001810">
    <property type="entry name" value="F-box_dom"/>
</dbReference>
<feature type="repeat" description="WD" evidence="3">
    <location>
        <begin position="252"/>
        <end position="296"/>
    </location>
</feature>
<evidence type="ECO:0000256" key="1">
    <source>
        <dbReference type="ARBA" id="ARBA00022574"/>
    </source>
</evidence>
<dbReference type="InterPro" id="IPR036047">
    <property type="entry name" value="F-box-like_dom_sf"/>
</dbReference>
<reference evidence="6 7" key="1">
    <citation type="journal article" date="2012" name="Science">
        <title>The Paleozoic origin of enzymatic lignin decomposition reconstructed from 31 fungal genomes.</title>
        <authorList>
            <person name="Floudas D."/>
            <person name="Binder M."/>
            <person name="Riley R."/>
            <person name="Barry K."/>
            <person name="Blanchette R.A."/>
            <person name="Henrissat B."/>
            <person name="Martinez A.T."/>
            <person name="Otillar R."/>
            <person name="Spatafora J.W."/>
            <person name="Yadav J.S."/>
            <person name="Aerts A."/>
            <person name="Benoit I."/>
            <person name="Boyd A."/>
            <person name="Carlson A."/>
            <person name="Copeland A."/>
            <person name="Coutinho P.M."/>
            <person name="de Vries R.P."/>
            <person name="Ferreira P."/>
            <person name="Findley K."/>
            <person name="Foster B."/>
            <person name="Gaskell J."/>
            <person name="Glotzer D."/>
            <person name="Gorecki P."/>
            <person name="Heitman J."/>
            <person name="Hesse C."/>
            <person name="Hori C."/>
            <person name="Igarashi K."/>
            <person name="Jurgens J.A."/>
            <person name="Kallen N."/>
            <person name="Kersten P."/>
            <person name="Kohler A."/>
            <person name="Kuees U."/>
            <person name="Kumar T.K.A."/>
            <person name="Kuo A."/>
            <person name="LaButti K."/>
            <person name="Larrondo L.F."/>
            <person name="Lindquist E."/>
            <person name="Ling A."/>
            <person name="Lombard V."/>
            <person name="Lucas S."/>
            <person name="Lundell T."/>
            <person name="Martin R."/>
            <person name="McLaughlin D.J."/>
            <person name="Morgenstern I."/>
            <person name="Morin E."/>
            <person name="Murat C."/>
            <person name="Nagy L.G."/>
            <person name="Nolan M."/>
            <person name="Ohm R.A."/>
            <person name="Patyshakuliyeva A."/>
            <person name="Rokas A."/>
            <person name="Ruiz-Duenas F.J."/>
            <person name="Sabat G."/>
            <person name="Salamov A."/>
            <person name="Samejima M."/>
            <person name="Schmutz J."/>
            <person name="Slot J.C."/>
            <person name="St John F."/>
            <person name="Stenlid J."/>
            <person name="Sun H."/>
            <person name="Sun S."/>
            <person name="Syed K."/>
            <person name="Tsang A."/>
            <person name="Wiebenga A."/>
            <person name="Young D."/>
            <person name="Pisabarro A."/>
            <person name="Eastwood D.C."/>
            <person name="Martin F."/>
            <person name="Cullen D."/>
            <person name="Grigoriev I.V."/>
            <person name="Hibbett D.S."/>
        </authorList>
    </citation>
    <scope>NUCLEOTIDE SEQUENCE [LARGE SCALE GENOMIC DNA]</scope>
    <source>
        <strain evidence="6 7">ATCC 11539</strain>
    </source>
</reference>
<dbReference type="Proteomes" id="UP000030669">
    <property type="component" value="Unassembled WGS sequence"/>
</dbReference>
<protein>
    <recommendedName>
        <fullName evidence="5">F-box domain-containing protein</fullName>
    </recommendedName>
</protein>
<dbReference type="Gene3D" id="2.130.10.10">
    <property type="entry name" value="YVTN repeat-like/Quinoprotein amine dehydrogenase"/>
    <property type="match status" value="2"/>
</dbReference>
<keyword evidence="1 3" id="KW-0853">WD repeat</keyword>
<feature type="repeat" description="WD" evidence="3">
    <location>
        <begin position="463"/>
        <end position="493"/>
    </location>
</feature>
<dbReference type="InterPro" id="IPR036322">
    <property type="entry name" value="WD40_repeat_dom_sf"/>
</dbReference>
<dbReference type="GeneID" id="19304001"/>
<dbReference type="PROSITE" id="PS50330">
    <property type="entry name" value="UIM"/>
    <property type="match status" value="1"/>
</dbReference>
<evidence type="ECO:0000313" key="6">
    <source>
        <dbReference type="EMBL" id="EPQ55654.1"/>
    </source>
</evidence>
<evidence type="ECO:0000259" key="5">
    <source>
        <dbReference type="PROSITE" id="PS50181"/>
    </source>
</evidence>
<accession>S7RRP7</accession>
<organism evidence="6 7">
    <name type="scientific">Gloeophyllum trabeum (strain ATCC 11539 / FP-39264 / Madison 617)</name>
    <name type="common">Brown rot fungus</name>
    <dbReference type="NCBI Taxonomy" id="670483"/>
    <lineage>
        <taxon>Eukaryota</taxon>
        <taxon>Fungi</taxon>
        <taxon>Dikarya</taxon>
        <taxon>Basidiomycota</taxon>
        <taxon>Agaricomycotina</taxon>
        <taxon>Agaricomycetes</taxon>
        <taxon>Gloeophyllales</taxon>
        <taxon>Gloeophyllaceae</taxon>
        <taxon>Gloeophyllum</taxon>
    </lineage>
</organism>
<feature type="domain" description="F-box" evidence="5">
    <location>
        <begin position="40"/>
        <end position="86"/>
    </location>
</feature>
<dbReference type="STRING" id="670483.S7RRP7"/>
<dbReference type="InterPro" id="IPR015943">
    <property type="entry name" value="WD40/YVTN_repeat-like_dom_sf"/>
</dbReference>
<dbReference type="InterPro" id="IPR001680">
    <property type="entry name" value="WD40_rpt"/>
</dbReference>
<dbReference type="eggNOG" id="KOG0274">
    <property type="taxonomic scope" value="Eukaryota"/>
</dbReference>